<sequence>MTSIQFRPVTAHRAPASPAPPAAALPRPPVPSPPAERRTRLSGRWRYDRRTGAWDWSEVATALLGLPADGAGTEELIAVQHPDDRPRTIDALSAAVSGAQAFSLEVRIGTGAGEHSTVVLVGEPRFDGEGRVAGVEGLVVAAPRPAAADDDRAALLEVEVAQLRTAMVTRAPIEQAKGVLMLLTGCDEQRAFDLLAHISSHTHRKVRDVAVDLVASASGRRPLSAAVKEILRDACPPEPGGH</sequence>
<dbReference type="Gene3D" id="1.10.10.10">
    <property type="entry name" value="Winged helix-like DNA-binding domain superfamily/Winged helix DNA-binding domain"/>
    <property type="match status" value="1"/>
</dbReference>
<dbReference type="InterPro" id="IPR013655">
    <property type="entry name" value="PAS_fold_3"/>
</dbReference>
<dbReference type="GO" id="GO:0003723">
    <property type="term" value="F:RNA binding"/>
    <property type="evidence" value="ECO:0007669"/>
    <property type="project" value="InterPro"/>
</dbReference>
<dbReference type="PROSITE" id="PS50921">
    <property type="entry name" value="ANTAR"/>
    <property type="match status" value="1"/>
</dbReference>
<protein>
    <submittedName>
        <fullName evidence="3">PAS fold-containing protein</fullName>
    </submittedName>
</protein>
<dbReference type="EMBL" id="FOWE01000003">
    <property type="protein sequence ID" value="SFO12242.1"/>
    <property type="molecule type" value="Genomic_DNA"/>
</dbReference>
<dbReference type="InterPro" id="IPR035965">
    <property type="entry name" value="PAS-like_dom_sf"/>
</dbReference>
<feature type="domain" description="ANTAR" evidence="2">
    <location>
        <begin position="153"/>
        <end position="214"/>
    </location>
</feature>
<dbReference type="CDD" id="cd00130">
    <property type="entry name" value="PAS"/>
    <property type="match status" value="1"/>
</dbReference>
<evidence type="ECO:0000313" key="3">
    <source>
        <dbReference type="EMBL" id="SFO12242.1"/>
    </source>
</evidence>
<dbReference type="AlphaFoldDB" id="A0A1I5EL51"/>
<dbReference type="Pfam" id="PF08447">
    <property type="entry name" value="PAS_3"/>
    <property type="match status" value="1"/>
</dbReference>
<gene>
    <name evidence="3" type="ORF">SAMN05660359_01555</name>
</gene>
<dbReference type="RefSeq" id="WP_075012919.1">
    <property type="nucleotide sequence ID" value="NZ_FOWE01000003.1"/>
</dbReference>
<dbReference type="InterPro" id="IPR011006">
    <property type="entry name" value="CheY-like_superfamily"/>
</dbReference>
<dbReference type="SMART" id="SM01012">
    <property type="entry name" value="ANTAR"/>
    <property type="match status" value="1"/>
</dbReference>
<dbReference type="InterPro" id="IPR005561">
    <property type="entry name" value="ANTAR"/>
</dbReference>
<accession>A0A1I5EL51</accession>
<evidence type="ECO:0000313" key="4">
    <source>
        <dbReference type="Proteomes" id="UP000183642"/>
    </source>
</evidence>
<dbReference type="InterPro" id="IPR036388">
    <property type="entry name" value="WH-like_DNA-bd_sf"/>
</dbReference>
<feature type="compositionally biased region" description="Pro residues" evidence="1">
    <location>
        <begin position="17"/>
        <end position="34"/>
    </location>
</feature>
<feature type="region of interest" description="Disordered" evidence="1">
    <location>
        <begin position="1"/>
        <end position="41"/>
    </location>
</feature>
<organism evidence="3 4">
    <name type="scientific">Geodermatophilus obscurus</name>
    <dbReference type="NCBI Taxonomy" id="1861"/>
    <lineage>
        <taxon>Bacteria</taxon>
        <taxon>Bacillati</taxon>
        <taxon>Actinomycetota</taxon>
        <taxon>Actinomycetes</taxon>
        <taxon>Geodermatophilales</taxon>
        <taxon>Geodermatophilaceae</taxon>
        <taxon>Geodermatophilus</taxon>
    </lineage>
</organism>
<evidence type="ECO:0000256" key="1">
    <source>
        <dbReference type="SAM" id="MobiDB-lite"/>
    </source>
</evidence>
<dbReference type="Gene3D" id="3.30.450.20">
    <property type="entry name" value="PAS domain"/>
    <property type="match status" value="1"/>
</dbReference>
<reference evidence="4" key="1">
    <citation type="submission" date="2016-10" db="EMBL/GenBank/DDBJ databases">
        <authorList>
            <person name="Varghese N."/>
            <person name="Submissions S."/>
        </authorList>
    </citation>
    <scope>NUCLEOTIDE SEQUENCE [LARGE SCALE GENOMIC DNA]</scope>
    <source>
        <strain evidence="4">DSM 43161</strain>
    </source>
</reference>
<keyword evidence="4" id="KW-1185">Reference proteome</keyword>
<dbReference type="Proteomes" id="UP000183642">
    <property type="component" value="Unassembled WGS sequence"/>
</dbReference>
<dbReference type="OrthoDB" id="3787288at2"/>
<dbReference type="SUPFAM" id="SSF55785">
    <property type="entry name" value="PYP-like sensor domain (PAS domain)"/>
    <property type="match status" value="1"/>
</dbReference>
<proteinExistence type="predicted"/>
<dbReference type="Pfam" id="PF03861">
    <property type="entry name" value="ANTAR"/>
    <property type="match status" value="1"/>
</dbReference>
<name>A0A1I5EL51_9ACTN</name>
<dbReference type="SUPFAM" id="SSF52172">
    <property type="entry name" value="CheY-like"/>
    <property type="match status" value="1"/>
</dbReference>
<dbReference type="InterPro" id="IPR000014">
    <property type="entry name" value="PAS"/>
</dbReference>
<evidence type="ECO:0000259" key="2">
    <source>
        <dbReference type="PROSITE" id="PS50921"/>
    </source>
</evidence>